<keyword evidence="2" id="KW-1185">Reference proteome</keyword>
<protein>
    <submittedName>
        <fullName evidence="1">Uncharacterized protein</fullName>
    </submittedName>
</protein>
<organism evidence="1 2">
    <name type="scientific">Rufibacter sediminis</name>
    <dbReference type="NCBI Taxonomy" id="2762756"/>
    <lineage>
        <taxon>Bacteria</taxon>
        <taxon>Pseudomonadati</taxon>
        <taxon>Bacteroidota</taxon>
        <taxon>Cytophagia</taxon>
        <taxon>Cytophagales</taxon>
        <taxon>Hymenobacteraceae</taxon>
        <taxon>Rufibacter</taxon>
    </lineage>
</organism>
<reference evidence="1 2" key="1">
    <citation type="journal article" date="2019" name="Int. J. Syst. Evol. Microbiol.">
        <title>Rufibacter sediminis sp. nov., isolated from freshwater lake sediment.</title>
        <authorList>
            <person name="Qu J.H."/>
            <person name="Zhang L.J."/>
            <person name="Fu Y.H."/>
            <person name="Li H.F."/>
        </authorList>
    </citation>
    <scope>NUCLEOTIDE SEQUENCE [LARGE SCALE GENOMIC DNA]</scope>
    <source>
        <strain evidence="1 2">H-1</strain>
    </source>
</reference>
<gene>
    <name evidence="1" type="ORF">H7U12_08835</name>
</gene>
<proteinExistence type="predicted"/>
<sequence length="161" mass="18448">MTHKDLVEIAYKWVLKEAGCAIAFRDFVSVEQSELYPDVIGVGSFAKSVSVKVDVSKPYYLKSINKEIWLNPEKGMGRFRFLCVPKDLVQPADLPANWGLIYVNDKGQATCVHNPYGTGSSDIWKNGFEDYNLYTYLDLNEQLNSVCRRFRYRAIVYDKQG</sequence>
<dbReference type="Proteomes" id="UP000659698">
    <property type="component" value="Unassembled WGS sequence"/>
</dbReference>
<evidence type="ECO:0000313" key="1">
    <source>
        <dbReference type="EMBL" id="MBC3539785.1"/>
    </source>
</evidence>
<evidence type="ECO:0000313" key="2">
    <source>
        <dbReference type="Proteomes" id="UP000659698"/>
    </source>
</evidence>
<dbReference type="RefSeq" id="WP_186636139.1">
    <property type="nucleotide sequence ID" value="NZ_JACOAF010000021.1"/>
</dbReference>
<name>A0ABR6VRL0_9BACT</name>
<dbReference type="EMBL" id="JACOAF010000021">
    <property type="protein sequence ID" value="MBC3539785.1"/>
    <property type="molecule type" value="Genomic_DNA"/>
</dbReference>
<accession>A0ABR6VRL0</accession>
<comment type="caution">
    <text evidence="1">The sequence shown here is derived from an EMBL/GenBank/DDBJ whole genome shotgun (WGS) entry which is preliminary data.</text>
</comment>